<comment type="caution">
    <text evidence="1">The sequence shown here is derived from an EMBL/GenBank/DDBJ whole genome shotgun (WGS) entry which is preliminary data.</text>
</comment>
<evidence type="ECO:0000313" key="2">
    <source>
        <dbReference type="Proteomes" id="UP000653305"/>
    </source>
</evidence>
<dbReference type="PANTHER" id="PTHR35730:SF2">
    <property type="entry name" value="KINETOCHORE PROTEIN SPC24 HOMOLOG-RELATED"/>
    <property type="match status" value="1"/>
</dbReference>
<evidence type="ECO:0000313" key="1">
    <source>
        <dbReference type="EMBL" id="GFP92759.1"/>
    </source>
</evidence>
<dbReference type="Proteomes" id="UP000653305">
    <property type="component" value="Unassembled WGS sequence"/>
</dbReference>
<dbReference type="AlphaFoldDB" id="A0A830C181"/>
<reference evidence="1" key="1">
    <citation type="submission" date="2020-07" db="EMBL/GenBank/DDBJ databases">
        <title>Ethylene signaling mediates host invasion by parasitic plants.</title>
        <authorList>
            <person name="Yoshida S."/>
        </authorList>
    </citation>
    <scope>NUCLEOTIDE SEQUENCE</scope>
    <source>
        <strain evidence="1">Okayama</strain>
    </source>
</reference>
<accession>A0A830C181</accession>
<gene>
    <name evidence="1" type="ORF">PHJA_001420200</name>
</gene>
<proteinExistence type="predicted"/>
<sequence>MDMEELMTYSNNLIELLKEEKDVAGLKNFLRQSEALESQCVKDSNEAQRSIEGYVIQIHFKPIF</sequence>
<name>A0A830C181_9LAMI</name>
<dbReference type="PANTHER" id="PTHR35730">
    <property type="entry name" value="KINETOCHORE PROTEIN SPC24 HOMOLOG-RELATED"/>
    <property type="match status" value="1"/>
</dbReference>
<dbReference type="OrthoDB" id="1906227at2759"/>
<dbReference type="EMBL" id="BMAC01000290">
    <property type="protein sequence ID" value="GFP92759.1"/>
    <property type="molecule type" value="Genomic_DNA"/>
</dbReference>
<dbReference type="InterPro" id="IPR044951">
    <property type="entry name" value="SPC24-like"/>
</dbReference>
<keyword evidence="2" id="KW-1185">Reference proteome</keyword>
<organism evidence="1 2">
    <name type="scientific">Phtheirospermum japonicum</name>
    <dbReference type="NCBI Taxonomy" id="374723"/>
    <lineage>
        <taxon>Eukaryota</taxon>
        <taxon>Viridiplantae</taxon>
        <taxon>Streptophyta</taxon>
        <taxon>Embryophyta</taxon>
        <taxon>Tracheophyta</taxon>
        <taxon>Spermatophyta</taxon>
        <taxon>Magnoliopsida</taxon>
        <taxon>eudicotyledons</taxon>
        <taxon>Gunneridae</taxon>
        <taxon>Pentapetalae</taxon>
        <taxon>asterids</taxon>
        <taxon>lamiids</taxon>
        <taxon>Lamiales</taxon>
        <taxon>Orobanchaceae</taxon>
        <taxon>Orobanchaceae incertae sedis</taxon>
        <taxon>Phtheirospermum</taxon>
    </lineage>
</organism>
<protein>
    <submittedName>
        <fullName evidence="1">Uncharacterized protein</fullName>
    </submittedName>
</protein>
<dbReference type="GO" id="GO:0051983">
    <property type="term" value="P:regulation of chromosome segregation"/>
    <property type="evidence" value="ECO:0007669"/>
    <property type="project" value="InterPro"/>
</dbReference>